<feature type="transmembrane region" description="Helical" evidence="7">
    <location>
        <begin position="248"/>
        <end position="266"/>
    </location>
</feature>
<dbReference type="OrthoDB" id="5404879at2"/>
<dbReference type="EMBL" id="VJVV01000005">
    <property type="protein sequence ID" value="TRO81962.1"/>
    <property type="molecule type" value="Genomic_DNA"/>
</dbReference>
<evidence type="ECO:0000256" key="3">
    <source>
        <dbReference type="ARBA" id="ARBA00022519"/>
    </source>
</evidence>
<dbReference type="AlphaFoldDB" id="A0A550JFI4"/>
<feature type="transmembrane region" description="Helical" evidence="7">
    <location>
        <begin position="57"/>
        <end position="76"/>
    </location>
</feature>
<dbReference type="NCBIfam" id="TIGR00786">
    <property type="entry name" value="dctM"/>
    <property type="match status" value="1"/>
</dbReference>
<feature type="transmembrane region" description="Helical" evidence="7">
    <location>
        <begin position="362"/>
        <end position="387"/>
    </location>
</feature>
<keyword evidence="3" id="KW-0997">Cell inner membrane</keyword>
<evidence type="ECO:0000256" key="7">
    <source>
        <dbReference type="SAM" id="Phobius"/>
    </source>
</evidence>
<comment type="subcellular location">
    <subcellularLocation>
        <location evidence="1">Cell inner membrane</location>
        <topology evidence="1">Multi-pass membrane protein</topology>
    </subcellularLocation>
</comment>
<keyword evidence="2" id="KW-1003">Cell membrane</keyword>
<organism evidence="9 10">
    <name type="scientific">Trichloromonas acetexigens</name>
    <dbReference type="NCBI Taxonomy" id="38815"/>
    <lineage>
        <taxon>Bacteria</taxon>
        <taxon>Pseudomonadati</taxon>
        <taxon>Thermodesulfobacteriota</taxon>
        <taxon>Desulfuromonadia</taxon>
        <taxon>Desulfuromonadales</taxon>
        <taxon>Trichloromonadaceae</taxon>
        <taxon>Trichloromonas</taxon>
    </lineage>
</organism>
<name>A0A550JFI4_9BACT</name>
<dbReference type="RefSeq" id="WP_092057789.1">
    <property type="nucleotide sequence ID" value="NZ_FOJJ01000037.1"/>
</dbReference>
<feature type="transmembrane region" description="Helical" evidence="7">
    <location>
        <begin position="96"/>
        <end position="129"/>
    </location>
</feature>
<dbReference type="InterPro" id="IPR010656">
    <property type="entry name" value="DctM"/>
</dbReference>
<keyword evidence="10" id="KW-1185">Reference proteome</keyword>
<proteinExistence type="predicted"/>
<dbReference type="GO" id="GO:0005886">
    <property type="term" value="C:plasma membrane"/>
    <property type="evidence" value="ECO:0007669"/>
    <property type="project" value="UniProtKB-SubCell"/>
</dbReference>
<keyword evidence="5 7" id="KW-1133">Transmembrane helix</keyword>
<reference evidence="9 10" key="1">
    <citation type="submission" date="2019-07" db="EMBL/GenBank/DDBJ databases">
        <title>Insights of Desulfuromonas acetexigens electromicrobiology.</title>
        <authorList>
            <person name="Katuri K."/>
            <person name="Sapireddy V."/>
            <person name="Shaw D.R."/>
            <person name="Saikaly P."/>
        </authorList>
    </citation>
    <scope>NUCLEOTIDE SEQUENCE [LARGE SCALE GENOMIC DNA]</scope>
    <source>
        <strain evidence="9 10">2873</strain>
    </source>
</reference>
<evidence type="ECO:0000256" key="6">
    <source>
        <dbReference type="ARBA" id="ARBA00023136"/>
    </source>
</evidence>
<evidence type="ECO:0000256" key="5">
    <source>
        <dbReference type="ARBA" id="ARBA00022989"/>
    </source>
</evidence>
<feature type="transmembrane region" description="Helical" evidence="7">
    <location>
        <begin position="30"/>
        <end position="50"/>
    </location>
</feature>
<dbReference type="PANTHER" id="PTHR33362">
    <property type="entry name" value="SIALIC ACID TRAP TRANSPORTER PERMEASE PROTEIN SIAT-RELATED"/>
    <property type="match status" value="1"/>
</dbReference>
<gene>
    <name evidence="9" type="ORF">FL622_09200</name>
</gene>
<evidence type="ECO:0000256" key="4">
    <source>
        <dbReference type="ARBA" id="ARBA00022692"/>
    </source>
</evidence>
<evidence type="ECO:0000256" key="2">
    <source>
        <dbReference type="ARBA" id="ARBA00022475"/>
    </source>
</evidence>
<feature type="domain" description="TRAP C4-dicarboxylate transport system permease DctM subunit" evidence="8">
    <location>
        <begin position="12"/>
        <end position="424"/>
    </location>
</feature>
<feature type="transmembrane region" description="Helical" evidence="7">
    <location>
        <begin position="220"/>
        <end position="242"/>
    </location>
</feature>
<dbReference type="Pfam" id="PF06808">
    <property type="entry name" value="DctM"/>
    <property type="match status" value="1"/>
</dbReference>
<feature type="transmembrane region" description="Helical" evidence="7">
    <location>
        <begin position="407"/>
        <end position="428"/>
    </location>
</feature>
<feature type="transmembrane region" description="Helical" evidence="7">
    <location>
        <begin position="320"/>
        <end position="350"/>
    </location>
</feature>
<dbReference type="InterPro" id="IPR004681">
    <property type="entry name" value="TRAP_DctM"/>
</dbReference>
<sequence length="433" mass="46426">MSMTTIGILGILLLVIGLFSRMPVGFVMAILGLAGFSFVVTFDAGLNLLARDIWDTFSSYGLTVIPLFVFMGQVAYQSGISRRLYHAAYVMLGNRPGGLALATIGACAGFSTISGSTNATAATMATVTIPEMQRRRYDMGLAAGTVAAGGSLGILIPPSVIFIVYGIITEQSIGKLFAAGILPGILLCTLFFITIMVRVRLNPALAPAGPKTSLKRKLRSFAGIIETLILFVLVMGGIFLGFFTPTEAAAVGAFLTIVLALFRRRLSWQGFIQALRDTTRISCMVMMIVTGAVIFGKFMAITRVPFELAGWVGSLPLPPYAIMALIILIYLFGGCFMDSLAMIMLTVPIFFPVVQTLGFDPIWFGVVIVLVTEMGVITPPVGINVYVVHGIAKDIPLHTIFRGVFPYLLALLACTGILLLFPQLALFLPGLIK</sequence>
<dbReference type="Proteomes" id="UP000317155">
    <property type="component" value="Unassembled WGS sequence"/>
</dbReference>
<feature type="transmembrane region" description="Helical" evidence="7">
    <location>
        <begin position="278"/>
        <end position="300"/>
    </location>
</feature>
<feature type="transmembrane region" description="Helical" evidence="7">
    <location>
        <begin position="141"/>
        <end position="168"/>
    </location>
</feature>
<dbReference type="PIRSF" id="PIRSF006066">
    <property type="entry name" value="HI0050"/>
    <property type="match status" value="1"/>
</dbReference>
<evidence type="ECO:0000259" key="8">
    <source>
        <dbReference type="Pfam" id="PF06808"/>
    </source>
</evidence>
<feature type="transmembrane region" description="Helical" evidence="7">
    <location>
        <begin position="180"/>
        <end position="199"/>
    </location>
</feature>
<comment type="caution">
    <text evidence="9">The sequence shown here is derived from an EMBL/GenBank/DDBJ whole genome shotgun (WGS) entry which is preliminary data.</text>
</comment>
<protein>
    <submittedName>
        <fullName evidence="9">TRAP transporter large permease</fullName>
    </submittedName>
</protein>
<evidence type="ECO:0000313" key="10">
    <source>
        <dbReference type="Proteomes" id="UP000317155"/>
    </source>
</evidence>
<dbReference type="PANTHER" id="PTHR33362:SF5">
    <property type="entry name" value="C4-DICARBOXYLATE TRAP TRANSPORTER LARGE PERMEASE PROTEIN DCTM"/>
    <property type="match status" value="1"/>
</dbReference>
<accession>A0A550JFI4</accession>
<evidence type="ECO:0000313" key="9">
    <source>
        <dbReference type="EMBL" id="TRO81962.1"/>
    </source>
</evidence>
<dbReference type="GO" id="GO:0022857">
    <property type="term" value="F:transmembrane transporter activity"/>
    <property type="evidence" value="ECO:0007669"/>
    <property type="project" value="TreeGrafter"/>
</dbReference>
<keyword evidence="4 7" id="KW-0812">Transmembrane</keyword>
<evidence type="ECO:0000256" key="1">
    <source>
        <dbReference type="ARBA" id="ARBA00004429"/>
    </source>
</evidence>
<keyword evidence="6 7" id="KW-0472">Membrane</keyword>